<evidence type="ECO:0000256" key="7">
    <source>
        <dbReference type="SAM" id="SignalP"/>
    </source>
</evidence>
<keyword evidence="5" id="KW-0998">Cell outer membrane</keyword>
<evidence type="ECO:0000256" key="3">
    <source>
        <dbReference type="ARBA" id="ARBA00022692"/>
    </source>
</evidence>
<evidence type="ECO:0000256" key="1">
    <source>
        <dbReference type="ARBA" id="ARBA00004442"/>
    </source>
</evidence>
<gene>
    <name evidence="8" type="ORF">ACFOU2_15455</name>
</gene>
<organism evidence="8 9">
    <name type="scientific">Bacillus songklensis</name>
    <dbReference type="NCBI Taxonomy" id="1069116"/>
    <lineage>
        <taxon>Bacteria</taxon>
        <taxon>Bacillati</taxon>
        <taxon>Bacillota</taxon>
        <taxon>Bacilli</taxon>
        <taxon>Bacillales</taxon>
        <taxon>Bacillaceae</taxon>
        <taxon>Bacillus</taxon>
    </lineage>
</organism>
<keyword evidence="4" id="KW-0472">Membrane</keyword>
<dbReference type="InterPro" id="IPR051906">
    <property type="entry name" value="TolC-like"/>
</dbReference>
<comment type="caution">
    <text evidence="8">The sequence shown here is derived from an EMBL/GenBank/DDBJ whole genome shotgun (WGS) entry which is preliminary data.</text>
</comment>
<keyword evidence="3" id="KW-0812">Transmembrane</keyword>
<evidence type="ECO:0000256" key="4">
    <source>
        <dbReference type="ARBA" id="ARBA00023136"/>
    </source>
</evidence>
<comment type="subcellular location">
    <subcellularLocation>
        <location evidence="1">Cell outer membrane</location>
    </subcellularLocation>
</comment>
<reference evidence="9" key="1">
    <citation type="journal article" date="2019" name="Int. J. Syst. Evol. Microbiol.">
        <title>The Global Catalogue of Microorganisms (GCM) 10K type strain sequencing project: providing services to taxonomists for standard genome sequencing and annotation.</title>
        <authorList>
            <consortium name="The Broad Institute Genomics Platform"/>
            <consortium name="The Broad Institute Genome Sequencing Center for Infectious Disease"/>
            <person name="Wu L."/>
            <person name="Ma J."/>
        </authorList>
    </citation>
    <scope>NUCLEOTIDE SEQUENCE [LARGE SCALE GENOMIC DNA]</scope>
    <source>
        <strain evidence="9">CCUG 61889</strain>
    </source>
</reference>
<protein>
    <submittedName>
        <fullName evidence="8">TolC family protein</fullName>
    </submittedName>
</protein>
<feature type="coiled-coil region" evidence="6">
    <location>
        <begin position="348"/>
        <end position="378"/>
    </location>
</feature>
<dbReference type="Proteomes" id="UP001595752">
    <property type="component" value="Unassembled WGS sequence"/>
</dbReference>
<name>A0ABV8B3G3_9BACI</name>
<keyword evidence="9" id="KW-1185">Reference proteome</keyword>
<dbReference type="EMBL" id="JBHRZT010000067">
    <property type="protein sequence ID" value="MFC3884786.1"/>
    <property type="molecule type" value="Genomic_DNA"/>
</dbReference>
<dbReference type="PANTHER" id="PTHR30026:SF20">
    <property type="entry name" value="OUTER MEMBRANE PROTEIN TOLC"/>
    <property type="match status" value="1"/>
</dbReference>
<evidence type="ECO:0000256" key="2">
    <source>
        <dbReference type="ARBA" id="ARBA00022452"/>
    </source>
</evidence>
<accession>A0ABV8B3G3</accession>
<feature type="signal peptide" evidence="7">
    <location>
        <begin position="1"/>
        <end position="22"/>
    </location>
</feature>
<keyword evidence="6" id="KW-0175">Coiled coil</keyword>
<sequence length="426" mass="48565">MKKVFPLFFAATIASSSFAVYAQAGETKQVVGAGQTEGEMTKEKNSLEEVKELTLEDVIRRGTENSKNLTVLQLNLEIIKNQILKANYDKDKAAQEIKKLENKIEDLKDEKERLSVASKRSINIEDRTKYRESIEALEDQIKSLDTLIKKLEAGQLQLQFQEEEVKEGVRLMLTSSYTNILLLQEQMGVTKKSLQSAINAVNKAQRLYDLGRVSKEAVRQAQLARENVEKQLKDQEKSYGHTVADLSYEIGVAYNPNVIMKPIEFKATDFAQPTDISFLIEHSFKMKKAQKDLESAILERDNVYKDYENGDAKVTIYDKAQQDYQVKIAEESFASTKDHIATAIKQLYQAGEDSYSSYEEAVRQLENKRKDLNGLTIRYKLGRVSKYDYEQAQLGLEQAELKVFTAKVQNYTIQQSIAALQRGYVQ</sequence>
<evidence type="ECO:0000313" key="9">
    <source>
        <dbReference type="Proteomes" id="UP001595752"/>
    </source>
</evidence>
<proteinExistence type="predicted"/>
<dbReference type="PANTHER" id="PTHR30026">
    <property type="entry name" value="OUTER MEMBRANE PROTEIN TOLC"/>
    <property type="match status" value="1"/>
</dbReference>
<dbReference type="Gene3D" id="1.20.1600.10">
    <property type="entry name" value="Outer membrane efflux proteins (OEP)"/>
    <property type="match status" value="2"/>
</dbReference>
<feature type="coiled-coil region" evidence="6">
    <location>
        <begin position="83"/>
        <end position="164"/>
    </location>
</feature>
<keyword evidence="7" id="KW-0732">Signal</keyword>
<feature type="chain" id="PRO_5046202151" evidence="7">
    <location>
        <begin position="23"/>
        <end position="426"/>
    </location>
</feature>
<keyword evidence="2" id="KW-1134">Transmembrane beta strand</keyword>
<evidence type="ECO:0000313" key="8">
    <source>
        <dbReference type="EMBL" id="MFC3884786.1"/>
    </source>
</evidence>
<evidence type="ECO:0000256" key="6">
    <source>
        <dbReference type="SAM" id="Coils"/>
    </source>
</evidence>
<dbReference type="RefSeq" id="WP_377916598.1">
    <property type="nucleotide sequence ID" value="NZ_JBHRZT010000067.1"/>
</dbReference>
<evidence type="ECO:0000256" key="5">
    <source>
        <dbReference type="ARBA" id="ARBA00023237"/>
    </source>
</evidence>
<dbReference type="SUPFAM" id="SSF56954">
    <property type="entry name" value="Outer membrane efflux proteins (OEP)"/>
    <property type="match status" value="1"/>
</dbReference>